<dbReference type="OrthoDB" id="1600564at2759"/>
<dbReference type="EMBL" id="ML986492">
    <property type="protein sequence ID" value="KAF2276867.1"/>
    <property type="molecule type" value="Genomic_DNA"/>
</dbReference>
<keyword evidence="4" id="KW-0804">Transcription</keyword>
<evidence type="ECO:0000256" key="4">
    <source>
        <dbReference type="ARBA" id="ARBA00023163"/>
    </source>
</evidence>
<evidence type="ECO:0008006" key="9">
    <source>
        <dbReference type="Google" id="ProtNLM"/>
    </source>
</evidence>
<dbReference type="GeneID" id="54552927"/>
<keyword evidence="2" id="KW-0805">Transcription regulation</keyword>
<proteinExistence type="predicted"/>
<dbReference type="SUPFAM" id="SSF57701">
    <property type="entry name" value="Zn2/Cys6 DNA-binding domain"/>
    <property type="match status" value="1"/>
</dbReference>
<dbReference type="InterPro" id="IPR036864">
    <property type="entry name" value="Zn2-C6_fun-type_DNA-bd_sf"/>
</dbReference>
<dbReference type="CDD" id="cd00067">
    <property type="entry name" value="GAL4"/>
    <property type="match status" value="1"/>
</dbReference>
<feature type="region of interest" description="Disordered" evidence="6">
    <location>
        <begin position="139"/>
        <end position="159"/>
    </location>
</feature>
<dbReference type="GO" id="GO:0000976">
    <property type="term" value="F:transcription cis-regulatory region binding"/>
    <property type="evidence" value="ECO:0007669"/>
    <property type="project" value="TreeGrafter"/>
</dbReference>
<keyword evidence="8" id="KW-1185">Reference proteome</keyword>
<dbReference type="PANTHER" id="PTHR31845:SF32">
    <property type="entry name" value="MISCELLANEOUS ZN(II)2CYS6 TRANSCRIPTION FACTOR (EUROFUNG)-RELATED"/>
    <property type="match status" value="1"/>
</dbReference>
<evidence type="ECO:0000313" key="7">
    <source>
        <dbReference type="EMBL" id="KAF2276867.1"/>
    </source>
</evidence>
<evidence type="ECO:0000256" key="5">
    <source>
        <dbReference type="ARBA" id="ARBA00023242"/>
    </source>
</evidence>
<reference evidence="7" key="1">
    <citation type="journal article" date="2020" name="Stud. Mycol.">
        <title>101 Dothideomycetes genomes: a test case for predicting lifestyles and emergence of pathogens.</title>
        <authorList>
            <person name="Haridas S."/>
            <person name="Albert R."/>
            <person name="Binder M."/>
            <person name="Bloem J."/>
            <person name="Labutti K."/>
            <person name="Salamov A."/>
            <person name="Andreopoulos B."/>
            <person name="Baker S."/>
            <person name="Barry K."/>
            <person name="Bills G."/>
            <person name="Bluhm B."/>
            <person name="Cannon C."/>
            <person name="Castanera R."/>
            <person name="Culley D."/>
            <person name="Daum C."/>
            <person name="Ezra D."/>
            <person name="Gonzalez J."/>
            <person name="Henrissat B."/>
            <person name="Kuo A."/>
            <person name="Liang C."/>
            <person name="Lipzen A."/>
            <person name="Lutzoni F."/>
            <person name="Magnuson J."/>
            <person name="Mondo S."/>
            <person name="Nolan M."/>
            <person name="Ohm R."/>
            <person name="Pangilinan J."/>
            <person name="Park H.-J."/>
            <person name="Ramirez L."/>
            <person name="Alfaro M."/>
            <person name="Sun H."/>
            <person name="Tritt A."/>
            <person name="Yoshinaga Y."/>
            <person name="Zwiers L.-H."/>
            <person name="Turgeon B."/>
            <person name="Goodwin S."/>
            <person name="Spatafora J."/>
            <person name="Crous P."/>
            <person name="Grigoriev I."/>
        </authorList>
    </citation>
    <scope>NUCLEOTIDE SEQUENCE</scope>
    <source>
        <strain evidence="7">CBS 379.55</strain>
    </source>
</reference>
<sequence>MDAPYGNACAHCVRSKTKCVRLSGGSSCHRCHRLGKNCEPAPHTRKRGSRRKRPSDNRRQLEENVDDVARLRRGMTHSPCEPGIAQDGIPRATTPSLRQERLSPQFLPNHYASVWVPSSSNGHRIPEVPCDLPVRLTAPNSQNSSSFTATDHSGKSLSASETGEHAASVFCDFQTHHLSYYPCIYISPHTTVEQFQQDKPFTWLNMRAVLETSLSKQDELGQEIRETIAKRIVMEGERSVDLLLGLLIHISWYGSTRMKHHFSRSGRPYMGVLANIAKALVSELGLDGPASNTLPPLFIASNETIANHCAITRTFTPEERRILLASFIMSVNVSVMPMPDYDFMRWSSEMERSAQHLAQEPECPGDTVLVILARLSRISREALKVMHRAGESTDSVLAQIKPLKDALERTRGSITADLLSNTTSLDNPFEFRRPQYLLACLDAAKRASENYLSFGMPQYTGGTMHVIIHFMHAIQVLCRLSHLDEPWWDRAAAEQSAAVVSYLNRATTRLQEAHAHVAAKSGVKHSIWLKGADKLRQAFPKWSEGLASSDAPVANEEMSFAPIDFNMLDDSWFTDIFLTPAWAA</sequence>
<feature type="compositionally biased region" description="Basic residues" evidence="6">
    <location>
        <begin position="43"/>
        <end position="53"/>
    </location>
</feature>
<evidence type="ECO:0000313" key="8">
    <source>
        <dbReference type="Proteomes" id="UP000800097"/>
    </source>
</evidence>
<dbReference type="GO" id="GO:0005634">
    <property type="term" value="C:nucleus"/>
    <property type="evidence" value="ECO:0007669"/>
    <property type="project" value="UniProtKB-SubCell"/>
</dbReference>
<keyword evidence="3" id="KW-0238">DNA-binding</keyword>
<evidence type="ECO:0000256" key="1">
    <source>
        <dbReference type="ARBA" id="ARBA00004123"/>
    </source>
</evidence>
<protein>
    <recommendedName>
        <fullName evidence="9">Zn(2)-C6 fungal-type domain-containing protein</fullName>
    </recommendedName>
</protein>
<comment type="subcellular location">
    <subcellularLocation>
        <location evidence="1">Nucleus</location>
    </subcellularLocation>
</comment>
<feature type="compositionally biased region" description="Basic and acidic residues" evidence="6">
    <location>
        <begin position="54"/>
        <end position="64"/>
    </location>
</feature>
<gene>
    <name evidence="7" type="ORF">EI97DRAFT_442230</name>
</gene>
<evidence type="ECO:0000256" key="2">
    <source>
        <dbReference type="ARBA" id="ARBA00023015"/>
    </source>
</evidence>
<evidence type="ECO:0000256" key="6">
    <source>
        <dbReference type="SAM" id="MobiDB-lite"/>
    </source>
</evidence>
<dbReference type="GO" id="GO:0000981">
    <property type="term" value="F:DNA-binding transcription factor activity, RNA polymerase II-specific"/>
    <property type="evidence" value="ECO:0007669"/>
    <property type="project" value="InterPro"/>
</dbReference>
<feature type="region of interest" description="Disordered" evidence="6">
    <location>
        <begin position="39"/>
        <end position="64"/>
    </location>
</feature>
<dbReference type="RefSeq" id="XP_033654406.1">
    <property type="nucleotide sequence ID" value="XM_033799752.1"/>
</dbReference>
<keyword evidence="5" id="KW-0539">Nucleus</keyword>
<name>A0A6A6JK35_WESOR</name>
<accession>A0A6A6JK35</accession>
<evidence type="ECO:0000256" key="3">
    <source>
        <dbReference type="ARBA" id="ARBA00023125"/>
    </source>
</evidence>
<dbReference type="Proteomes" id="UP000800097">
    <property type="component" value="Unassembled WGS sequence"/>
</dbReference>
<dbReference type="Gene3D" id="4.10.240.10">
    <property type="entry name" value="Zn(2)-C6 fungal-type DNA-binding domain"/>
    <property type="match status" value="1"/>
</dbReference>
<dbReference type="AlphaFoldDB" id="A0A6A6JK35"/>
<dbReference type="InterPro" id="IPR051089">
    <property type="entry name" value="prtT"/>
</dbReference>
<organism evidence="7 8">
    <name type="scientific">Westerdykella ornata</name>
    <dbReference type="NCBI Taxonomy" id="318751"/>
    <lineage>
        <taxon>Eukaryota</taxon>
        <taxon>Fungi</taxon>
        <taxon>Dikarya</taxon>
        <taxon>Ascomycota</taxon>
        <taxon>Pezizomycotina</taxon>
        <taxon>Dothideomycetes</taxon>
        <taxon>Pleosporomycetidae</taxon>
        <taxon>Pleosporales</taxon>
        <taxon>Sporormiaceae</taxon>
        <taxon>Westerdykella</taxon>
    </lineage>
</organism>
<dbReference type="InterPro" id="IPR001138">
    <property type="entry name" value="Zn2Cys6_DnaBD"/>
</dbReference>
<dbReference type="GO" id="GO:0008270">
    <property type="term" value="F:zinc ion binding"/>
    <property type="evidence" value="ECO:0007669"/>
    <property type="project" value="InterPro"/>
</dbReference>
<dbReference type="PANTHER" id="PTHR31845">
    <property type="entry name" value="FINGER DOMAIN PROTEIN, PUTATIVE-RELATED"/>
    <property type="match status" value="1"/>
</dbReference>